<dbReference type="Gene3D" id="1.50.10.20">
    <property type="match status" value="1"/>
</dbReference>
<evidence type="ECO:0000256" key="9">
    <source>
        <dbReference type="ARBA" id="ARBA00023295"/>
    </source>
</evidence>
<evidence type="ECO:0000256" key="11">
    <source>
        <dbReference type="SAM" id="SignalP"/>
    </source>
</evidence>
<dbReference type="PANTHER" id="PTHR12145:SF36">
    <property type="entry name" value="MANNAN ENDO-1,6-ALPHA-MANNOSIDASE DCW1"/>
    <property type="match status" value="1"/>
</dbReference>
<dbReference type="AlphaFoldDB" id="A0A136JG73"/>
<keyword evidence="9 10" id="KW-0326">Glycosidase</keyword>
<dbReference type="FunFam" id="1.50.10.20:FF:000006">
    <property type="entry name" value="Mannan endo-1,6-alpha-mannosidase"/>
    <property type="match status" value="1"/>
</dbReference>
<dbReference type="GO" id="GO:0009272">
    <property type="term" value="P:fungal-type cell wall biogenesis"/>
    <property type="evidence" value="ECO:0007669"/>
    <property type="project" value="TreeGrafter"/>
</dbReference>
<dbReference type="PIRSF" id="PIRSF016302">
    <property type="entry name" value="Man_a_manosd"/>
    <property type="match status" value="1"/>
</dbReference>
<comment type="subcellular location">
    <subcellularLocation>
        <location evidence="2">Endomembrane system</location>
    </subcellularLocation>
</comment>
<dbReference type="Proteomes" id="UP000070501">
    <property type="component" value="Unassembled WGS sequence"/>
</dbReference>
<dbReference type="InterPro" id="IPR014480">
    <property type="entry name" value="Mannan-1_6-alpha_mannosidase"/>
</dbReference>
<keyword evidence="7" id="KW-0472">Membrane</keyword>
<keyword evidence="5 11" id="KW-0732">Signal</keyword>
<dbReference type="EC" id="3.2.1.101" evidence="4 10"/>
<organism evidence="12 13">
    <name type="scientific">Microdochium bolleyi</name>
    <dbReference type="NCBI Taxonomy" id="196109"/>
    <lineage>
        <taxon>Eukaryota</taxon>
        <taxon>Fungi</taxon>
        <taxon>Dikarya</taxon>
        <taxon>Ascomycota</taxon>
        <taxon>Pezizomycotina</taxon>
        <taxon>Sordariomycetes</taxon>
        <taxon>Xylariomycetidae</taxon>
        <taxon>Xylariales</taxon>
        <taxon>Microdochiaceae</taxon>
        <taxon>Microdochium</taxon>
    </lineage>
</organism>
<proteinExistence type="inferred from homology"/>
<dbReference type="EMBL" id="KQ964246">
    <property type="protein sequence ID" value="KXJ96106.1"/>
    <property type="molecule type" value="Genomic_DNA"/>
</dbReference>
<dbReference type="SUPFAM" id="SSF48208">
    <property type="entry name" value="Six-hairpin glycosidases"/>
    <property type="match status" value="1"/>
</dbReference>
<dbReference type="InterPro" id="IPR008928">
    <property type="entry name" value="6-hairpin_glycosidase_sf"/>
</dbReference>
<evidence type="ECO:0000256" key="1">
    <source>
        <dbReference type="ARBA" id="ARBA00001452"/>
    </source>
</evidence>
<feature type="chain" id="PRO_5007293810" description="Mannan endo-1,6-alpha-mannosidase" evidence="11">
    <location>
        <begin position="23"/>
        <end position="459"/>
    </location>
</feature>
<evidence type="ECO:0000256" key="3">
    <source>
        <dbReference type="ARBA" id="ARBA00009699"/>
    </source>
</evidence>
<dbReference type="GO" id="GO:0008496">
    <property type="term" value="F:mannan endo-1,6-alpha-mannosidase activity"/>
    <property type="evidence" value="ECO:0007669"/>
    <property type="project" value="UniProtKB-UniRule"/>
</dbReference>
<dbReference type="InParanoid" id="A0A136JG73"/>
<evidence type="ECO:0000256" key="7">
    <source>
        <dbReference type="ARBA" id="ARBA00023136"/>
    </source>
</evidence>
<comment type="similarity">
    <text evidence="3 10">Belongs to the glycosyl hydrolase 76 family.</text>
</comment>
<comment type="catalytic activity">
    <reaction evidence="1 10">
        <text>Random hydrolysis of (1-&gt;6)-alpha-D-mannosidic linkages in unbranched (1-&gt;6)-mannans.</text>
        <dbReference type="EC" id="3.2.1.101"/>
    </reaction>
</comment>
<protein>
    <recommendedName>
        <fullName evidence="4 10">Mannan endo-1,6-alpha-mannosidase</fullName>
        <ecNumber evidence="4 10">3.2.1.101</ecNumber>
    </recommendedName>
</protein>
<dbReference type="OrthoDB" id="4187847at2759"/>
<dbReference type="GO" id="GO:0012505">
    <property type="term" value="C:endomembrane system"/>
    <property type="evidence" value="ECO:0007669"/>
    <property type="project" value="UniProtKB-SubCell"/>
</dbReference>
<dbReference type="PANTHER" id="PTHR12145">
    <property type="entry name" value="MANNAN ENDO-1,6-ALPHA-MANNOSIDASE DCW1"/>
    <property type="match status" value="1"/>
</dbReference>
<keyword evidence="8" id="KW-0325">Glycoprotein</keyword>
<dbReference type="InterPro" id="IPR005198">
    <property type="entry name" value="Glyco_hydro_76"/>
</dbReference>
<evidence type="ECO:0000256" key="6">
    <source>
        <dbReference type="ARBA" id="ARBA00022801"/>
    </source>
</evidence>
<accession>A0A136JG73</accession>
<feature type="signal peptide" evidence="11">
    <location>
        <begin position="1"/>
        <end position="22"/>
    </location>
</feature>
<keyword evidence="13" id="KW-1185">Reference proteome</keyword>
<evidence type="ECO:0000313" key="12">
    <source>
        <dbReference type="EMBL" id="KXJ96106.1"/>
    </source>
</evidence>
<sequence length="459" mass="50259">MMVRLSTSVVATLGLAAQTAFGALQVNLDDQESIKAAAKLVAKDLITFYPIDRPGWTVGILPGPPPNGDYYWWQGGAMWGTLIDYWHHTGDTEFNSLVSQAMIAQTGNDRDYMPRNWSASMGNDDQAFWAMSAMLAAETGYEDPPKDQAQWLSLVQAVFNEQTHDERRAPAGTQCEWGLRWQVYPSNNGFDYINTIANACYFNMGARLARYSNKNQTYIDLATRTYDLIKKIGYISNDWRVFDGGHLPNACKDINKAQFSYNAALLLQGSAFLYNMTEDVKWKNEIDGLLSGMMRDFFVDEVAYEPSCEPAVCNTDMKSFKGYLHRWMGSTMVMAPYTQAKILPVLKKSAQAAVNQCTGGSNGRMCGFHWTSGQFDGEVGAGQQMNVLGALMSLMTPGTDVPLTNATGGTSVGDFNAGSAQDSNPVFTPITTGDKAGAGIVTAILIAGALGAWTWMSLD</sequence>
<keyword evidence="6 10" id="KW-0378">Hydrolase</keyword>
<evidence type="ECO:0000256" key="10">
    <source>
        <dbReference type="PIRNR" id="PIRNR016302"/>
    </source>
</evidence>
<evidence type="ECO:0000313" key="13">
    <source>
        <dbReference type="Proteomes" id="UP000070501"/>
    </source>
</evidence>
<evidence type="ECO:0000256" key="4">
    <source>
        <dbReference type="ARBA" id="ARBA00012350"/>
    </source>
</evidence>
<dbReference type="STRING" id="196109.A0A136JG73"/>
<evidence type="ECO:0000256" key="2">
    <source>
        <dbReference type="ARBA" id="ARBA00004308"/>
    </source>
</evidence>
<dbReference type="Pfam" id="PF03663">
    <property type="entry name" value="Glyco_hydro_76"/>
    <property type="match status" value="1"/>
</dbReference>
<dbReference type="GO" id="GO:0016052">
    <property type="term" value="P:carbohydrate catabolic process"/>
    <property type="evidence" value="ECO:0007669"/>
    <property type="project" value="InterPro"/>
</dbReference>
<name>A0A136JG73_9PEZI</name>
<evidence type="ECO:0000256" key="5">
    <source>
        <dbReference type="ARBA" id="ARBA00022729"/>
    </source>
</evidence>
<reference evidence="13" key="1">
    <citation type="submission" date="2016-02" db="EMBL/GenBank/DDBJ databases">
        <title>Draft genome sequence of Microdochium bolleyi, a fungal endophyte of beachgrass.</title>
        <authorList>
            <consortium name="DOE Joint Genome Institute"/>
            <person name="David A.S."/>
            <person name="May G."/>
            <person name="Haridas S."/>
            <person name="Lim J."/>
            <person name="Wang M."/>
            <person name="Labutti K."/>
            <person name="Lipzen A."/>
            <person name="Barry K."/>
            <person name="Grigoriev I.V."/>
        </authorList>
    </citation>
    <scope>NUCLEOTIDE SEQUENCE [LARGE SCALE GENOMIC DNA]</scope>
    <source>
        <strain evidence="13">J235TASD1</strain>
    </source>
</reference>
<evidence type="ECO:0000256" key="8">
    <source>
        <dbReference type="ARBA" id="ARBA00023180"/>
    </source>
</evidence>
<gene>
    <name evidence="12" type="ORF">Micbo1qcDRAFT_187726</name>
</gene>